<proteinExistence type="predicted"/>
<dbReference type="AlphaFoldDB" id="A0A1V5MK36"/>
<dbReference type="InterPro" id="IPR036705">
    <property type="entry name" value="Ribosyl_crysJ1_sf"/>
</dbReference>
<dbReference type="InterPro" id="IPR005502">
    <property type="entry name" value="Ribosyl_crysJ1"/>
</dbReference>
<reference evidence="1" key="1">
    <citation type="submission" date="2017-02" db="EMBL/GenBank/DDBJ databases">
        <title>Delving into the versatile metabolic prowess of the omnipresent phylum Bacteroidetes.</title>
        <authorList>
            <person name="Nobu M.K."/>
            <person name="Mei R."/>
            <person name="Narihiro T."/>
            <person name="Kuroda K."/>
            <person name="Liu W.-T."/>
        </authorList>
    </citation>
    <scope>NUCLEOTIDE SEQUENCE</scope>
    <source>
        <strain evidence="1">ADurb.Bin417</strain>
    </source>
</reference>
<comment type="caution">
    <text evidence="1">The sequence shown here is derived from an EMBL/GenBank/DDBJ whole genome shotgun (WGS) entry which is preliminary data.</text>
</comment>
<dbReference type="Proteomes" id="UP000485484">
    <property type="component" value="Unassembled WGS sequence"/>
</dbReference>
<dbReference type="SUPFAM" id="SSF101478">
    <property type="entry name" value="ADP-ribosylglycohydrolase"/>
    <property type="match status" value="1"/>
</dbReference>
<dbReference type="Gene3D" id="1.10.4080.10">
    <property type="entry name" value="ADP-ribosylation/Crystallin J1"/>
    <property type="match status" value="1"/>
</dbReference>
<sequence>MNTKWLAINHDFLRIELAQLKDEGRDTADLESEFQAWLVRSPEELEAAQPALNALLDRAAARPFRPEAEGREPSDLASIRSLRSAPVSLPPASGDAKGRADRLLGAWLGRCCGCLLGKPVEGWRRARLHGYLKETGRYPLAGYLRSDFDPALLERYQVKPSAPFINRVDRMVADDDTNYTVLGLVILEERGFEFTPIDVADAWLRRLPLLCACTAERIAYRNFANLVLPPASAAFRNPFREWIGAQIRADIYGYVNPGRPKRAAELAWRDASVSHTGNGIYGAMWVAAMLAAAAVLDDPAEIIRAGLRQVPAASRLTEAVSEVFEWRRQGLDLEAAIGRLHARWDESFSHHWCHVLSNAQAVALGLLWGERDFGRSVCAAVQAVFDTDCNGATVGSILGMMLGAGRLPAEWTGPLHDTLETRLSGFHLLRISELAERTLKLESTV</sequence>
<dbReference type="Pfam" id="PF03747">
    <property type="entry name" value="ADP_ribosyl_GH"/>
    <property type="match status" value="1"/>
</dbReference>
<accession>A0A1V5MK36</accession>
<evidence type="ECO:0000313" key="1">
    <source>
        <dbReference type="EMBL" id="OPZ93637.1"/>
    </source>
</evidence>
<organism evidence="1">
    <name type="scientific">candidate division TA06 bacterium ADurb.Bin417</name>
    <dbReference type="NCBI Taxonomy" id="1852828"/>
    <lineage>
        <taxon>Bacteria</taxon>
        <taxon>Bacteria division TA06</taxon>
    </lineage>
</organism>
<dbReference type="EMBL" id="MWAK01000014">
    <property type="protein sequence ID" value="OPZ93637.1"/>
    <property type="molecule type" value="Genomic_DNA"/>
</dbReference>
<protein>
    <submittedName>
        <fullName evidence="1">ADP-ribosylglycohydrolase</fullName>
    </submittedName>
</protein>
<name>A0A1V5MK36_UNCT6</name>
<gene>
    <name evidence="1" type="ORF">BWY73_00205</name>
</gene>
<keyword evidence="1" id="KW-0378">Hydrolase</keyword>
<dbReference type="GO" id="GO:0016787">
    <property type="term" value="F:hydrolase activity"/>
    <property type="evidence" value="ECO:0007669"/>
    <property type="project" value="UniProtKB-KW"/>
</dbReference>